<dbReference type="OrthoDB" id="9787933at2"/>
<dbReference type="PATRIC" id="fig|458.5.peg.2480"/>
<keyword evidence="2" id="KW-0378">Hydrolase</keyword>
<evidence type="ECO:0000259" key="1">
    <source>
        <dbReference type="Pfam" id="PF01738"/>
    </source>
</evidence>
<dbReference type="RefSeq" id="WP_058532364.1">
    <property type="nucleotide sequence ID" value="NZ_CAAAIN010000002.1"/>
</dbReference>
<dbReference type="Gene3D" id="3.40.50.1820">
    <property type="entry name" value="alpha/beta hydrolase"/>
    <property type="match status" value="1"/>
</dbReference>
<feature type="domain" description="Dienelactone hydrolase" evidence="1">
    <location>
        <begin position="17"/>
        <end position="235"/>
    </location>
</feature>
<dbReference type="SUPFAM" id="SSF53474">
    <property type="entry name" value="alpha/beta-Hydrolases"/>
    <property type="match status" value="1"/>
</dbReference>
<keyword evidence="3" id="KW-1185">Reference proteome</keyword>
<dbReference type="PANTHER" id="PTHR22946:SF0">
    <property type="entry name" value="DIENELACTONE HYDROLASE DOMAIN-CONTAINING PROTEIN"/>
    <property type="match status" value="1"/>
</dbReference>
<reference evidence="2 3" key="1">
    <citation type="submission" date="2015-11" db="EMBL/GenBank/DDBJ databases">
        <title>Genomic analysis of 38 Legionella species identifies large and diverse effector repertoires.</title>
        <authorList>
            <person name="Burstein D."/>
            <person name="Amaro F."/>
            <person name="Zusman T."/>
            <person name="Lifshitz Z."/>
            <person name="Cohen O."/>
            <person name="Gilbert J.A."/>
            <person name="Pupko T."/>
            <person name="Shuman H.A."/>
            <person name="Segal G."/>
        </authorList>
    </citation>
    <scope>NUCLEOTIDE SEQUENCE [LARGE SCALE GENOMIC DNA]</scope>
    <source>
        <strain evidence="2 3">WA-270A-C2</strain>
    </source>
</reference>
<dbReference type="InterPro" id="IPR029058">
    <property type="entry name" value="AB_hydrolase_fold"/>
</dbReference>
<comment type="caution">
    <text evidence="2">The sequence shown here is derived from an EMBL/GenBank/DDBJ whole genome shotgun (WGS) entry which is preliminary data.</text>
</comment>
<dbReference type="STRING" id="458.Lrub_2377"/>
<proteinExistence type="predicted"/>
<name>A0A0W0XLW8_9GAMM</name>
<evidence type="ECO:0000313" key="3">
    <source>
        <dbReference type="Proteomes" id="UP000054608"/>
    </source>
</evidence>
<gene>
    <name evidence="2" type="ORF">Lrub_2377</name>
</gene>
<dbReference type="Proteomes" id="UP000054608">
    <property type="component" value="Unassembled WGS sequence"/>
</dbReference>
<dbReference type="AlphaFoldDB" id="A0A0W0XLW8"/>
<sequence>MHTSNYIYHHGEQELHGFLAYDDSHDRPRPAVLVAHDWSGRNDFACKKAEMLAGMGYLGFALDMYGHGRLGETTDEKMGLMQPLANDRLLLRDRINAAFDAVIAMPEVDNSRVAAIGFCFGGLCVLDLARSGVPLKGVVSFHGLLNKPKELHSHPISAKILVLHGYDDPMVRPEQVNEFCQEMTEAKVDWQVHLYGHTQHAFANPEAHDTQLGTIYSPVAERRSLQAMENFLREIFA</sequence>
<dbReference type="Pfam" id="PF01738">
    <property type="entry name" value="DLH"/>
    <property type="match status" value="1"/>
</dbReference>
<protein>
    <submittedName>
        <fullName evidence="2">Dienelactone hydrolase</fullName>
    </submittedName>
</protein>
<evidence type="ECO:0000313" key="2">
    <source>
        <dbReference type="EMBL" id="KTD45580.1"/>
    </source>
</evidence>
<dbReference type="EMBL" id="LNYT01000022">
    <property type="protein sequence ID" value="KTD45580.1"/>
    <property type="molecule type" value="Genomic_DNA"/>
</dbReference>
<dbReference type="PANTHER" id="PTHR22946">
    <property type="entry name" value="DIENELACTONE HYDROLASE DOMAIN-CONTAINING PROTEIN-RELATED"/>
    <property type="match status" value="1"/>
</dbReference>
<dbReference type="GO" id="GO:0016787">
    <property type="term" value="F:hydrolase activity"/>
    <property type="evidence" value="ECO:0007669"/>
    <property type="project" value="UniProtKB-KW"/>
</dbReference>
<dbReference type="InterPro" id="IPR050261">
    <property type="entry name" value="FrsA_esterase"/>
</dbReference>
<organism evidence="2 3">
    <name type="scientific">Legionella rubrilucens</name>
    <dbReference type="NCBI Taxonomy" id="458"/>
    <lineage>
        <taxon>Bacteria</taxon>
        <taxon>Pseudomonadati</taxon>
        <taxon>Pseudomonadota</taxon>
        <taxon>Gammaproteobacteria</taxon>
        <taxon>Legionellales</taxon>
        <taxon>Legionellaceae</taxon>
        <taxon>Legionella</taxon>
    </lineage>
</organism>
<accession>A0A0W0XLW8</accession>
<dbReference type="InterPro" id="IPR002925">
    <property type="entry name" value="Dienelactn_hydro"/>
</dbReference>